<dbReference type="KEGG" id="xdo:XDD1_1214"/>
<gene>
    <name evidence="3" type="ORF">LY16_00281</name>
    <name evidence="2" type="ORF">XDD1_1214</name>
</gene>
<dbReference type="SUPFAM" id="SSF55729">
    <property type="entry name" value="Acyl-CoA N-acyltransferases (Nat)"/>
    <property type="match status" value="1"/>
</dbReference>
<dbReference type="EMBL" id="VNHN01000003">
    <property type="protein sequence ID" value="TYP16429.1"/>
    <property type="molecule type" value="Genomic_DNA"/>
</dbReference>
<dbReference type="RefSeq" id="WP_045969454.1">
    <property type="nucleotide sequence ID" value="NZ_CAWMED010000001.1"/>
</dbReference>
<keyword evidence="5" id="KW-1185">Reference proteome</keyword>
<dbReference type="OrthoDB" id="5295305at2"/>
<evidence type="ECO:0000313" key="2">
    <source>
        <dbReference type="EMBL" id="CDG16917.1"/>
    </source>
</evidence>
<protein>
    <submittedName>
        <fullName evidence="2">Acetyltransferase, GNAT family</fullName>
    </submittedName>
    <submittedName>
        <fullName evidence="3">RimJ/RimL family protein N-acetyltransferase</fullName>
    </submittedName>
</protein>
<keyword evidence="2" id="KW-0808">Transferase</keyword>
<dbReference type="GO" id="GO:0016747">
    <property type="term" value="F:acyltransferase activity, transferring groups other than amino-acyl groups"/>
    <property type="evidence" value="ECO:0007669"/>
    <property type="project" value="InterPro"/>
</dbReference>
<accession>A0A068QPF5</accession>
<dbReference type="EMBL" id="FO704550">
    <property type="protein sequence ID" value="CDG16917.1"/>
    <property type="molecule type" value="Genomic_DNA"/>
</dbReference>
<dbReference type="HOGENOM" id="CLU_013985_1_0_6"/>
<dbReference type="PANTHER" id="PTHR43610">
    <property type="entry name" value="BLL6696 PROTEIN"/>
    <property type="match status" value="1"/>
</dbReference>
<dbReference type="PANTHER" id="PTHR43610:SF1">
    <property type="entry name" value="N-ACETYLTRANSFERASE DOMAIN-CONTAINING PROTEIN"/>
    <property type="match status" value="1"/>
</dbReference>
<proteinExistence type="predicted"/>
<dbReference type="Gene3D" id="3.40.630.30">
    <property type="match status" value="1"/>
</dbReference>
<evidence type="ECO:0000313" key="4">
    <source>
        <dbReference type="Proteomes" id="UP000032721"/>
    </source>
</evidence>
<evidence type="ECO:0000313" key="3">
    <source>
        <dbReference type="EMBL" id="TYP16429.1"/>
    </source>
</evidence>
<reference evidence="3 5" key="2">
    <citation type="submission" date="2019-07" db="EMBL/GenBank/DDBJ databases">
        <title>Genomic Encyclopedia of Type Strains, Phase I: the one thousand microbial genomes (KMG-I) project.</title>
        <authorList>
            <person name="Kyrpides N."/>
        </authorList>
    </citation>
    <scope>NUCLEOTIDE SEQUENCE [LARGE SCALE GENOMIC DNA]</scope>
    <source>
        <strain evidence="3 5">DSM 17909</strain>
    </source>
</reference>
<dbReference type="Proteomes" id="UP000324170">
    <property type="component" value="Unassembled WGS sequence"/>
</dbReference>
<sequence length="205" mass="23905">MNKSVNFTHDGWSFGYTLKGELIDLIPLNISHHKGLVEAVQDGDISNLWYARVPSPEDMFDEINRRLDLADKKQMMPFTVLSKAGKILGMTTYQTLDLDNKRVEIGYTWYRKSVQRSNVNTEAKFLLLQNAFENMNVIAVGFRTHYFNFKSRKAIERIGAKLEGVWRNHMILPDGTIRDTCYYSIINGEWQTVRTHLTWLLQQNR</sequence>
<dbReference type="STRING" id="351671.XDD1_1214"/>
<dbReference type="InterPro" id="IPR016181">
    <property type="entry name" value="Acyl_CoA_acyltransferase"/>
</dbReference>
<organism evidence="2 4">
    <name type="scientific">Xenorhabdus doucetiae</name>
    <dbReference type="NCBI Taxonomy" id="351671"/>
    <lineage>
        <taxon>Bacteria</taxon>
        <taxon>Pseudomonadati</taxon>
        <taxon>Pseudomonadota</taxon>
        <taxon>Gammaproteobacteria</taxon>
        <taxon>Enterobacterales</taxon>
        <taxon>Morganellaceae</taxon>
        <taxon>Xenorhabdus</taxon>
    </lineage>
</organism>
<dbReference type="Pfam" id="PF13302">
    <property type="entry name" value="Acetyltransf_3"/>
    <property type="match status" value="1"/>
</dbReference>
<dbReference type="InterPro" id="IPR000182">
    <property type="entry name" value="GNAT_dom"/>
</dbReference>
<evidence type="ECO:0000313" key="5">
    <source>
        <dbReference type="Proteomes" id="UP000324170"/>
    </source>
</evidence>
<feature type="domain" description="N-acetyltransferase" evidence="1">
    <location>
        <begin position="25"/>
        <end position="161"/>
    </location>
</feature>
<name>A0A068QPF5_9GAMM</name>
<dbReference type="Proteomes" id="UP000032721">
    <property type="component" value="Chromosome"/>
</dbReference>
<reference evidence="2 4" key="1">
    <citation type="submission" date="2013-07" db="EMBL/GenBank/DDBJ databases">
        <authorList>
            <person name="Genoscope - CEA"/>
        </authorList>
    </citation>
    <scope>NUCLEOTIDE SEQUENCE [LARGE SCALE GENOMIC DNA]</scope>
    <source>
        <strain evidence="2">FRM16</strain>
        <strain evidence="4">FRM16 / DSM 17909</strain>
    </source>
</reference>
<evidence type="ECO:0000259" key="1">
    <source>
        <dbReference type="Pfam" id="PF13302"/>
    </source>
</evidence>
<dbReference type="AlphaFoldDB" id="A0A068QPF5"/>